<dbReference type="EMBL" id="JABDSI010000124">
    <property type="protein sequence ID" value="NMW41172.1"/>
    <property type="molecule type" value="Genomic_DNA"/>
</dbReference>
<evidence type="ECO:0000313" key="3">
    <source>
        <dbReference type="EMBL" id="RGW49257.1"/>
    </source>
</evidence>
<protein>
    <submittedName>
        <fullName evidence="2">Helix-turn-helix domain-containing protein</fullName>
    </submittedName>
</protein>
<dbReference type="EMBL" id="QSAI01000007">
    <property type="protein sequence ID" value="RGW49257.1"/>
    <property type="molecule type" value="Genomic_DNA"/>
</dbReference>
<dbReference type="Proteomes" id="UP000285469">
    <property type="component" value="Unassembled WGS sequence"/>
</dbReference>
<dbReference type="Proteomes" id="UP000583639">
    <property type="component" value="Unassembled WGS sequence"/>
</dbReference>
<dbReference type="PROSITE" id="PS01124">
    <property type="entry name" value="HTH_ARAC_FAMILY_2"/>
    <property type="match status" value="1"/>
</dbReference>
<organism evidence="2 5">
    <name type="scientific">Phocaeicola vulgatus</name>
    <name type="common">Bacteroides vulgatus</name>
    <dbReference type="NCBI Taxonomy" id="821"/>
    <lineage>
        <taxon>Bacteria</taxon>
        <taxon>Pseudomonadati</taxon>
        <taxon>Bacteroidota</taxon>
        <taxon>Bacteroidia</taxon>
        <taxon>Bacteroidales</taxon>
        <taxon>Bacteroidaceae</taxon>
        <taxon>Phocaeicola</taxon>
    </lineage>
</organism>
<comment type="caution">
    <text evidence="2">The sequence shown here is derived from an EMBL/GenBank/DDBJ whole genome shotgun (WGS) entry which is preliminary data.</text>
</comment>
<reference evidence="2 5" key="2">
    <citation type="submission" date="2020-04" db="EMBL/GenBank/DDBJ databases">
        <title>A novel gut-associated lysogenic phage, Bacteroides phage BV01, alters the host transcriptome and bile acid metabolism in Bacteroides vulgatus.</title>
        <authorList>
            <person name="Campbell D.E."/>
            <person name="Ly L."/>
            <person name="Ridlon J.M."/>
            <person name="Hsiao A."/>
            <person name="Degnan P.H."/>
        </authorList>
    </citation>
    <scope>NUCLEOTIDE SEQUENCE [LARGE SCALE GENOMIC DNA]</scope>
    <source>
        <strain evidence="2 5">VPI-BV8526</strain>
    </source>
</reference>
<dbReference type="GO" id="GO:0043565">
    <property type="term" value="F:sequence-specific DNA binding"/>
    <property type="evidence" value="ECO:0007669"/>
    <property type="project" value="InterPro"/>
</dbReference>
<evidence type="ECO:0000259" key="1">
    <source>
        <dbReference type="PROSITE" id="PS01124"/>
    </source>
</evidence>
<evidence type="ECO:0000313" key="5">
    <source>
        <dbReference type="Proteomes" id="UP000583639"/>
    </source>
</evidence>
<dbReference type="InterPro" id="IPR018060">
    <property type="entry name" value="HTH_AraC"/>
</dbReference>
<dbReference type="Gene3D" id="1.10.10.60">
    <property type="entry name" value="Homeodomain-like"/>
    <property type="match status" value="1"/>
</dbReference>
<feature type="domain" description="HTH araC/xylS-type" evidence="1">
    <location>
        <begin position="1"/>
        <end position="64"/>
    </location>
</feature>
<evidence type="ECO:0000313" key="2">
    <source>
        <dbReference type="EMBL" id="NMW41172.1"/>
    </source>
</evidence>
<dbReference type="GeneID" id="93069233"/>
<reference evidence="3 4" key="1">
    <citation type="submission" date="2018-08" db="EMBL/GenBank/DDBJ databases">
        <title>A genome reference for cultivated species of the human gut microbiota.</title>
        <authorList>
            <person name="Zou Y."/>
            <person name="Xue W."/>
            <person name="Luo G."/>
        </authorList>
    </citation>
    <scope>NUCLEOTIDE SEQUENCE [LARGE SCALE GENOMIC DNA]</scope>
    <source>
        <strain evidence="3 4">AF12-25</strain>
    </source>
</reference>
<name>A0A848R2P3_PHOVU</name>
<sequence>MREFDLSSALLLKQRLLQEGKSDLLFSRLSVKETAYRLHFFEPNHLMRFFKQMTRQAISKFIKSIK</sequence>
<dbReference type="RefSeq" id="WP_004291639.1">
    <property type="nucleotide sequence ID" value="NZ_JACBPX010000009.1"/>
</dbReference>
<dbReference type="AlphaFoldDB" id="A0A848R2P3"/>
<proteinExistence type="predicted"/>
<accession>A0A848R2P3</accession>
<dbReference type="GO" id="GO:0003700">
    <property type="term" value="F:DNA-binding transcription factor activity"/>
    <property type="evidence" value="ECO:0007669"/>
    <property type="project" value="InterPro"/>
</dbReference>
<gene>
    <name evidence="3" type="ORF">DWV70_05695</name>
    <name evidence="2" type="ORF">HKQ55_13805</name>
</gene>
<evidence type="ECO:0000313" key="4">
    <source>
        <dbReference type="Proteomes" id="UP000285469"/>
    </source>
</evidence>